<organism evidence="2">
    <name type="scientific">marine sediment metagenome</name>
    <dbReference type="NCBI Taxonomy" id="412755"/>
    <lineage>
        <taxon>unclassified sequences</taxon>
        <taxon>metagenomes</taxon>
        <taxon>ecological metagenomes</taxon>
    </lineage>
</organism>
<protein>
    <submittedName>
        <fullName evidence="2">Uncharacterized protein</fullName>
    </submittedName>
</protein>
<comment type="caution">
    <text evidence="2">The sequence shown here is derived from an EMBL/GenBank/DDBJ whole genome shotgun (WGS) entry which is preliminary data.</text>
</comment>
<accession>X1NH21</accession>
<reference evidence="2" key="1">
    <citation type="journal article" date="2014" name="Front. Microbiol.">
        <title>High frequency of phylogenetically diverse reductive dehalogenase-homologous genes in deep subseafloor sedimentary metagenomes.</title>
        <authorList>
            <person name="Kawai M."/>
            <person name="Futagami T."/>
            <person name="Toyoda A."/>
            <person name="Takaki Y."/>
            <person name="Nishi S."/>
            <person name="Hori S."/>
            <person name="Arai W."/>
            <person name="Tsubouchi T."/>
            <person name="Morono Y."/>
            <person name="Uchiyama I."/>
            <person name="Ito T."/>
            <person name="Fujiyama A."/>
            <person name="Inagaki F."/>
            <person name="Takami H."/>
        </authorList>
    </citation>
    <scope>NUCLEOTIDE SEQUENCE</scope>
    <source>
        <strain evidence="2">Expedition CK06-06</strain>
    </source>
</reference>
<evidence type="ECO:0000313" key="2">
    <source>
        <dbReference type="EMBL" id="GAI26095.1"/>
    </source>
</evidence>
<feature type="compositionally biased region" description="Basic and acidic residues" evidence="1">
    <location>
        <begin position="1"/>
        <end position="11"/>
    </location>
</feature>
<sequence>MSEIPPEKDAVGLRFNVGQNGRSGSGKPGHSLEVSIDEAGEGSCQEKGDSSKKRHYYPS</sequence>
<gene>
    <name evidence="2" type="ORF">S06H3_32024</name>
</gene>
<dbReference type="AlphaFoldDB" id="X1NH21"/>
<evidence type="ECO:0000256" key="1">
    <source>
        <dbReference type="SAM" id="MobiDB-lite"/>
    </source>
</evidence>
<name>X1NH21_9ZZZZ</name>
<proteinExistence type="predicted"/>
<feature type="region of interest" description="Disordered" evidence="1">
    <location>
        <begin position="1"/>
        <end position="59"/>
    </location>
</feature>
<dbReference type="EMBL" id="BARV01019003">
    <property type="protein sequence ID" value="GAI26095.1"/>
    <property type="molecule type" value="Genomic_DNA"/>
</dbReference>